<dbReference type="InterPro" id="IPR036322">
    <property type="entry name" value="WD40_repeat_dom_sf"/>
</dbReference>
<dbReference type="GO" id="GO:0030488">
    <property type="term" value="P:tRNA methylation"/>
    <property type="evidence" value="ECO:0007669"/>
    <property type="project" value="TreeGrafter"/>
</dbReference>
<dbReference type="GO" id="GO:0005737">
    <property type="term" value="C:cytoplasm"/>
    <property type="evidence" value="ECO:0007669"/>
    <property type="project" value="UniProtKB-SubCell"/>
</dbReference>
<protein>
    <recommendedName>
        <fullName evidence="10">Anaphase-promoting complex subunit 4 WD40 domain-containing protein</fullName>
    </recommendedName>
</protein>
<evidence type="ECO:0000256" key="4">
    <source>
        <dbReference type="ARBA" id="ARBA00022694"/>
    </source>
</evidence>
<dbReference type="PROSITE" id="PS50082">
    <property type="entry name" value="WD_REPEATS_2"/>
    <property type="match status" value="3"/>
</dbReference>
<dbReference type="InterPro" id="IPR001680">
    <property type="entry name" value="WD40_rpt"/>
</dbReference>
<comment type="caution">
    <text evidence="8">The sequence shown here is derived from an EMBL/GenBank/DDBJ whole genome shotgun (WGS) entry which is preliminary data.</text>
</comment>
<dbReference type="OrthoDB" id="66881at2759"/>
<evidence type="ECO:0000256" key="1">
    <source>
        <dbReference type="ARBA" id="ARBA00004496"/>
    </source>
</evidence>
<sequence>MASSTSLKALHQQSPVIGAKFYLPENNLLFVGHGPILKVYDHTNGELIITKRIFKKNKIHGICYDHDTIAFYGGRSLSLLNYDTIMNTDSDEDLTGDEKMINDWIITGEFSYSGLELFILTAHNVILSIDAYSGSLQWEKSVYGEKSILYSGSIRVASRHDVFINAGTVMGGVIIWDLYKEEIKYNLQGHQGSIFNVQVSEDLRHIVSCSDDRSIKLWDFQTGELLSTAWGHTARIWNLKFYNAGQNLISVSEDLTARIWNIDQEQRELVANLTLELHHGRHIWGLDVKDDQLIAATGGNDGRVRIIDVNPAKVEQETEAFEIEEIVSCDGGYQLTKNELIKGFWQLSCGLVVITSEGSVFVYDNNKKWKFVKQFEQMKGFSLTNGHSQQNIITFTNAKGTTQLLKFNDECEIIQEETIVTEVTKIINAISTVSEDGKLYLLFESPNKQEPLKLYEIISTSDKFTVSPFKELTKSPTFVTTCFTISADLIFIGFRLSSIGIYSLDTCEELKLIRKVSLSDTVTSITPYKQNTETESILTVTNRDGLYLYLKYDQSNNEHSFIHANDLRKGFVEGAIHQQDQLLLYGFKSSYFYLYNESRDYEIGYVNCGGIHRLWKLFPVSSEQFKFVFIRASGLFIRTLSTTKERHLSDGTHGREIRDLTIREGESDVTTRLMITGAEDTTLKLTSLDLQTGKTLTHWTMRKHTSGLQKVKFINDNLVVSCGAREELFVWEITDEAKYPLMALIGSLKPESDIPDLRIMDFDSLFVKSSDSGIVTGFVLGCVYSDSTIKTFYFDLQTKTFTVLTEGRYKTCCLWDFRFVLHNQQIYIVCGATDGFLTVWNITEQLAPFKILSEDELTLSLNVTQLDESRAISKLADPLNTIQIHQNGIKDMDLIKTSAGFQIVSGGDDNGLGLIEFTINSSASSEAEVESQLLSFAPDAASSTITSVCLAPSHKSQVIVCSVDQYVRVWDFSSGELVLVDEKYTTVADTGSLDVTKGLDGADLALVGGVGLACWELK</sequence>
<reference evidence="8" key="1">
    <citation type="journal article" date="2021" name="Open Biol.">
        <title>Shared evolutionary footprints suggest mitochondrial oxidative damage underlies multiple complex I losses in fungi.</title>
        <authorList>
            <person name="Schikora-Tamarit M.A."/>
            <person name="Marcet-Houben M."/>
            <person name="Nosek J."/>
            <person name="Gabaldon T."/>
        </authorList>
    </citation>
    <scope>NUCLEOTIDE SEQUENCE</scope>
    <source>
        <strain evidence="8">CBS2887</strain>
    </source>
</reference>
<dbReference type="SUPFAM" id="SSF50978">
    <property type="entry name" value="WD40 repeat-like"/>
    <property type="match status" value="1"/>
</dbReference>
<keyword evidence="5" id="KW-0677">Repeat</keyword>
<dbReference type="Proteomes" id="UP000774326">
    <property type="component" value="Unassembled WGS sequence"/>
</dbReference>
<feature type="repeat" description="WD" evidence="7">
    <location>
        <begin position="938"/>
        <end position="980"/>
    </location>
</feature>
<dbReference type="Gene3D" id="2.130.10.10">
    <property type="entry name" value="YVTN repeat-like/Quinoprotein amine dehydrogenase"/>
    <property type="match status" value="3"/>
</dbReference>
<evidence type="ECO:0000256" key="7">
    <source>
        <dbReference type="PROSITE-ProRule" id="PRU00221"/>
    </source>
</evidence>
<evidence type="ECO:0000256" key="3">
    <source>
        <dbReference type="ARBA" id="ARBA00022574"/>
    </source>
</evidence>
<evidence type="ECO:0000256" key="2">
    <source>
        <dbReference type="ARBA" id="ARBA00022490"/>
    </source>
</evidence>
<dbReference type="InterPro" id="IPR051973">
    <property type="entry name" value="tRNA_Anticodon_Mtase-Reg"/>
</dbReference>
<keyword evidence="2" id="KW-0963">Cytoplasm</keyword>
<dbReference type="PANTHER" id="PTHR14344">
    <property type="entry name" value="WD REPEAT PROTEIN"/>
    <property type="match status" value="1"/>
</dbReference>
<dbReference type="InterPro" id="IPR019775">
    <property type="entry name" value="WD40_repeat_CS"/>
</dbReference>
<dbReference type="Pfam" id="PF00400">
    <property type="entry name" value="WD40"/>
    <property type="match status" value="4"/>
</dbReference>
<dbReference type="PROSITE" id="PS00678">
    <property type="entry name" value="WD_REPEATS_1"/>
    <property type="match status" value="2"/>
</dbReference>
<proteinExistence type="inferred from homology"/>
<dbReference type="SMART" id="SM00320">
    <property type="entry name" value="WD40"/>
    <property type="match status" value="7"/>
</dbReference>
<comment type="similarity">
    <text evidence="6">Belongs to the WD repeat WDR6 family.</text>
</comment>
<evidence type="ECO:0008006" key="10">
    <source>
        <dbReference type="Google" id="ProtNLM"/>
    </source>
</evidence>
<keyword evidence="3 7" id="KW-0853">WD repeat</keyword>
<dbReference type="EMBL" id="JAEUBG010000375">
    <property type="protein sequence ID" value="KAH3688373.1"/>
    <property type="molecule type" value="Genomic_DNA"/>
</dbReference>
<evidence type="ECO:0000313" key="9">
    <source>
        <dbReference type="Proteomes" id="UP000774326"/>
    </source>
</evidence>
<keyword evidence="9" id="KW-1185">Reference proteome</keyword>
<dbReference type="SUPFAM" id="SSF101908">
    <property type="entry name" value="Putative isomerase YbhE"/>
    <property type="match status" value="1"/>
</dbReference>
<name>A0A9P8QCD9_WICPI</name>
<dbReference type="InterPro" id="IPR015943">
    <property type="entry name" value="WD40/YVTN_repeat-like_dom_sf"/>
</dbReference>
<organism evidence="8 9">
    <name type="scientific">Wickerhamomyces pijperi</name>
    <name type="common">Yeast</name>
    <name type="synonym">Pichia pijperi</name>
    <dbReference type="NCBI Taxonomy" id="599730"/>
    <lineage>
        <taxon>Eukaryota</taxon>
        <taxon>Fungi</taxon>
        <taxon>Dikarya</taxon>
        <taxon>Ascomycota</taxon>
        <taxon>Saccharomycotina</taxon>
        <taxon>Saccharomycetes</taxon>
        <taxon>Phaffomycetales</taxon>
        <taxon>Wickerhamomycetaceae</taxon>
        <taxon>Wickerhamomyces</taxon>
    </lineage>
</organism>
<dbReference type="AlphaFoldDB" id="A0A9P8QCD9"/>
<gene>
    <name evidence="8" type="ORF">WICPIJ_000641</name>
</gene>
<feature type="repeat" description="WD" evidence="7">
    <location>
        <begin position="187"/>
        <end position="228"/>
    </location>
</feature>
<evidence type="ECO:0000313" key="8">
    <source>
        <dbReference type="EMBL" id="KAH3688373.1"/>
    </source>
</evidence>
<accession>A0A9P8QCD9</accession>
<dbReference type="PROSITE" id="PS50294">
    <property type="entry name" value="WD_REPEATS_REGION"/>
    <property type="match status" value="2"/>
</dbReference>
<comment type="subcellular location">
    <subcellularLocation>
        <location evidence="1">Cytoplasm</location>
    </subcellularLocation>
</comment>
<reference evidence="8" key="2">
    <citation type="submission" date="2021-01" db="EMBL/GenBank/DDBJ databases">
        <authorList>
            <person name="Schikora-Tamarit M.A."/>
        </authorList>
    </citation>
    <scope>NUCLEOTIDE SEQUENCE</scope>
    <source>
        <strain evidence="8">CBS2887</strain>
    </source>
</reference>
<feature type="repeat" description="WD" evidence="7">
    <location>
        <begin position="229"/>
        <end position="270"/>
    </location>
</feature>
<dbReference type="PANTHER" id="PTHR14344:SF3">
    <property type="entry name" value="WD REPEAT-CONTAINING PROTEIN 6"/>
    <property type="match status" value="1"/>
</dbReference>
<evidence type="ECO:0000256" key="6">
    <source>
        <dbReference type="ARBA" id="ARBA00038255"/>
    </source>
</evidence>
<evidence type="ECO:0000256" key="5">
    <source>
        <dbReference type="ARBA" id="ARBA00022737"/>
    </source>
</evidence>
<keyword evidence="4" id="KW-0819">tRNA processing</keyword>